<protein>
    <recommendedName>
        <fullName evidence="15">Glypican-6</fullName>
    </recommendedName>
</protein>
<comment type="caution">
    <text evidence="13">The sequence shown here is derived from an EMBL/GenBank/DDBJ whole genome shotgun (WGS) entry which is preliminary data.</text>
</comment>
<dbReference type="GO" id="GO:0045202">
    <property type="term" value="C:synapse"/>
    <property type="evidence" value="ECO:0007669"/>
    <property type="project" value="TreeGrafter"/>
</dbReference>
<dbReference type="OrthoDB" id="10010764at2759"/>
<evidence type="ECO:0000256" key="6">
    <source>
        <dbReference type="ARBA" id="ARBA00022974"/>
    </source>
</evidence>
<keyword evidence="5 12" id="KW-0732">Signal</keyword>
<evidence type="ECO:0000256" key="8">
    <source>
        <dbReference type="ARBA" id="ARBA00023180"/>
    </source>
</evidence>
<dbReference type="AlphaFoldDB" id="A0A433SUL6"/>
<evidence type="ECO:0000256" key="2">
    <source>
        <dbReference type="ARBA" id="ARBA00010260"/>
    </source>
</evidence>
<evidence type="ECO:0000256" key="3">
    <source>
        <dbReference type="ARBA" id="ARBA00022475"/>
    </source>
</evidence>
<dbReference type="GO" id="GO:0016477">
    <property type="term" value="P:cell migration"/>
    <property type="evidence" value="ECO:0007669"/>
    <property type="project" value="TreeGrafter"/>
</dbReference>
<feature type="non-terminal residue" evidence="13">
    <location>
        <position position="238"/>
    </location>
</feature>
<evidence type="ECO:0008006" key="15">
    <source>
        <dbReference type="Google" id="ProtNLM"/>
    </source>
</evidence>
<dbReference type="GO" id="GO:0005886">
    <property type="term" value="C:plasma membrane"/>
    <property type="evidence" value="ECO:0007669"/>
    <property type="project" value="UniProtKB-SubCell"/>
</dbReference>
<dbReference type="PANTHER" id="PTHR10822:SF30">
    <property type="entry name" value="DALLY-LIKE, ISOFORM A"/>
    <property type="match status" value="1"/>
</dbReference>
<evidence type="ECO:0000256" key="9">
    <source>
        <dbReference type="ARBA" id="ARBA00023207"/>
    </source>
</evidence>
<dbReference type="EMBL" id="RQTK01001009">
    <property type="protein sequence ID" value="RUS72853.1"/>
    <property type="molecule type" value="Genomic_DNA"/>
</dbReference>
<proteinExistence type="inferred from homology"/>
<dbReference type="Pfam" id="PF01153">
    <property type="entry name" value="Glypican"/>
    <property type="match status" value="1"/>
</dbReference>
<keyword evidence="9" id="KW-0357">Heparan sulfate</keyword>
<organism evidence="13 14">
    <name type="scientific">Elysia chlorotica</name>
    <name type="common">Eastern emerald elysia</name>
    <name type="synonym">Sea slug</name>
    <dbReference type="NCBI Taxonomy" id="188477"/>
    <lineage>
        <taxon>Eukaryota</taxon>
        <taxon>Metazoa</taxon>
        <taxon>Spiralia</taxon>
        <taxon>Lophotrochozoa</taxon>
        <taxon>Mollusca</taxon>
        <taxon>Gastropoda</taxon>
        <taxon>Heterobranchia</taxon>
        <taxon>Euthyneura</taxon>
        <taxon>Panpulmonata</taxon>
        <taxon>Sacoglossa</taxon>
        <taxon>Placobranchoidea</taxon>
        <taxon>Plakobranchidae</taxon>
        <taxon>Elysia</taxon>
    </lineage>
</organism>
<comment type="similarity">
    <text evidence="2 11">Belongs to the glypican family.</text>
</comment>
<keyword evidence="6" id="KW-0654">Proteoglycan</keyword>
<feature type="signal peptide" evidence="12">
    <location>
        <begin position="1"/>
        <end position="31"/>
    </location>
</feature>
<dbReference type="GO" id="GO:0009986">
    <property type="term" value="C:cell surface"/>
    <property type="evidence" value="ECO:0007669"/>
    <property type="project" value="TreeGrafter"/>
</dbReference>
<dbReference type="InterPro" id="IPR001863">
    <property type="entry name" value="Glypican"/>
</dbReference>
<comment type="subcellular location">
    <subcellularLocation>
        <location evidence="1">Cell membrane</location>
        <topology evidence="1">Lipid-anchor</topology>
        <topology evidence="1">GPI-anchor</topology>
    </subcellularLocation>
</comment>
<evidence type="ECO:0000313" key="13">
    <source>
        <dbReference type="EMBL" id="RUS72853.1"/>
    </source>
</evidence>
<reference evidence="13 14" key="1">
    <citation type="submission" date="2019-01" db="EMBL/GenBank/DDBJ databases">
        <title>A draft genome assembly of the solar-powered sea slug Elysia chlorotica.</title>
        <authorList>
            <person name="Cai H."/>
            <person name="Li Q."/>
            <person name="Fang X."/>
            <person name="Li J."/>
            <person name="Curtis N.E."/>
            <person name="Altenburger A."/>
            <person name="Shibata T."/>
            <person name="Feng M."/>
            <person name="Maeda T."/>
            <person name="Schwartz J.A."/>
            <person name="Shigenobu S."/>
            <person name="Lundholm N."/>
            <person name="Nishiyama T."/>
            <person name="Yang H."/>
            <person name="Hasebe M."/>
            <person name="Li S."/>
            <person name="Pierce S.K."/>
            <person name="Wang J."/>
        </authorList>
    </citation>
    <scope>NUCLEOTIDE SEQUENCE [LARGE SCALE GENOMIC DNA]</scope>
    <source>
        <strain evidence="13">EC2010</strain>
        <tissue evidence="13">Whole organism of an adult</tissue>
    </source>
</reference>
<evidence type="ECO:0000256" key="11">
    <source>
        <dbReference type="RuleBase" id="RU003518"/>
    </source>
</evidence>
<dbReference type="STRING" id="188477.A0A433SUL6"/>
<dbReference type="GO" id="GO:1905475">
    <property type="term" value="P:regulation of protein localization to membrane"/>
    <property type="evidence" value="ECO:0007669"/>
    <property type="project" value="TreeGrafter"/>
</dbReference>
<name>A0A433SUL6_ELYCH</name>
<evidence type="ECO:0000256" key="5">
    <source>
        <dbReference type="ARBA" id="ARBA00022729"/>
    </source>
</evidence>
<dbReference type="GO" id="GO:0005576">
    <property type="term" value="C:extracellular region"/>
    <property type="evidence" value="ECO:0007669"/>
    <property type="project" value="TreeGrafter"/>
</dbReference>
<accession>A0A433SUL6</accession>
<keyword evidence="4" id="KW-0336">GPI-anchor</keyword>
<keyword evidence="7" id="KW-0472">Membrane</keyword>
<evidence type="ECO:0000256" key="7">
    <source>
        <dbReference type="ARBA" id="ARBA00023136"/>
    </source>
</evidence>
<dbReference type="GO" id="GO:0098552">
    <property type="term" value="C:side of membrane"/>
    <property type="evidence" value="ECO:0007669"/>
    <property type="project" value="UniProtKB-KW"/>
</dbReference>
<sequence length="238" mass="27039">MADVCSLRSVEKSQCIYVCVLLLVLTSFASGLDTCIEVKSAISQKGLDENEVPVKAISGSDLAICPHSESCCTQTLENQLTLHGRKEHTAQLNKTFNLIQRTFIHRRRKFDEFFKDLITHAAQGLDEMFLETYGVLYRQNDHIFGALFNQLRLYYGGEDMNLMSVMQHFFDNLLIKMFQLINNLQVTDDRYMRCLTDNMDKLKPFGDVPTKLGTHVQRAFIAARTFVQGLAVGSRVVA</sequence>
<keyword evidence="14" id="KW-1185">Reference proteome</keyword>
<evidence type="ECO:0000313" key="14">
    <source>
        <dbReference type="Proteomes" id="UP000271974"/>
    </source>
</evidence>
<evidence type="ECO:0000256" key="10">
    <source>
        <dbReference type="ARBA" id="ARBA00023288"/>
    </source>
</evidence>
<gene>
    <name evidence="13" type="ORF">EGW08_019390</name>
</gene>
<keyword evidence="8" id="KW-0325">Glycoprotein</keyword>
<feature type="chain" id="PRO_5019164998" description="Glypican-6" evidence="12">
    <location>
        <begin position="32"/>
        <end position="238"/>
    </location>
</feature>
<keyword evidence="10" id="KW-0449">Lipoprotein</keyword>
<dbReference type="PANTHER" id="PTHR10822">
    <property type="entry name" value="GLYPICAN"/>
    <property type="match status" value="1"/>
</dbReference>
<dbReference type="Proteomes" id="UP000271974">
    <property type="component" value="Unassembled WGS sequence"/>
</dbReference>
<dbReference type="GO" id="GO:0009966">
    <property type="term" value="P:regulation of signal transduction"/>
    <property type="evidence" value="ECO:0007669"/>
    <property type="project" value="InterPro"/>
</dbReference>
<evidence type="ECO:0000256" key="12">
    <source>
        <dbReference type="SAM" id="SignalP"/>
    </source>
</evidence>
<keyword evidence="3" id="KW-1003">Cell membrane</keyword>
<evidence type="ECO:0000256" key="4">
    <source>
        <dbReference type="ARBA" id="ARBA00022622"/>
    </source>
</evidence>
<evidence type="ECO:0000256" key="1">
    <source>
        <dbReference type="ARBA" id="ARBA00004609"/>
    </source>
</evidence>